<protein>
    <submittedName>
        <fullName evidence="2">Uncharacterized protein</fullName>
    </submittedName>
</protein>
<keyword evidence="1" id="KW-0472">Membrane</keyword>
<keyword evidence="1" id="KW-1133">Transmembrane helix</keyword>
<feature type="transmembrane region" description="Helical" evidence="1">
    <location>
        <begin position="44"/>
        <end position="62"/>
    </location>
</feature>
<dbReference type="GeneID" id="301359383"/>
<gene>
    <name evidence="2" type="ORF">B9H04_07030</name>
</gene>
<sequence>MSNDPGVEALHTVDDRSKVVAVLTTVAAFGAGMFTVGDIEFVSIAAAAIGIGARFGSVWWGARIFVDRDSAAVADQPTAGRYHHGAVGVALVLAGALALIARYLGVEVTTVAVAASAVAAGAFLAFSALLPD</sequence>
<dbReference type="Proteomes" id="UP000193587">
    <property type="component" value="Unassembled WGS sequence"/>
</dbReference>
<proteinExistence type="predicted"/>
<evidence type="ECO:0000313" key="2">
    <source>
        <dbReference type="EMBL" id="OSP07938.1"/>
    </source>
</evidence>
<organism evidence="2 3">
    <name type="scientific">Halorubrum ezzemoulense DSM 17463</name>
    <dbReference type="NCBI Taxonomy" id="1121945"/>
    <lineage>
        <taxon>Archaea</taxon>
        <taxon>Methanobacteriati</taxon>
        <taxon>Methanobacteriota</taxon>
        <taxon>Stenosarchaea group</taxon>
        <taxon>Halobacteria</taxon>
        <taxon>Halobacteriales</taxon>
        <taxon>Haloferacaceae</taxon>
        <taxon>Halorubrum</taxon>
    </lineage>
</organism>
<evidence type="ECO:0000256" key="1">
    <source>
        <dbReference type="SAM" id="Phobius"/>
    </source>
</evidence>
<dbReference type="EMBL" id="NEDJ01000018">
    <property type="protein sequence ID" value="OSP07938.1"/>
    <property type="molecule type" value="Genomic_DNA"/>
</dbReference>
<feature type="transmembrane region" description="Helical" evidence="1">
    <location>
        <begin position="108"/>
        <end position="130"/>
    </location>
</feature>
<dbReference type="AlphaFoldDB" id="A0A1X4H8D1"/>
<reference evidence="2 3" key="1">
    <citation type="submission" date="2017-04" db="EMBL/GenBank/DDBJ databases">
        <title>MLSA of the genus Halorubrum.</title>
        <authorList>
            <person name="De La Haba R."/>
            <person name="Sanchez-Porro C."/>
            <person name="Infante-Dominguez C."/>
            <person name="Ventosa A."/>
        </authorList>
    </citation>
    <scope>NUCLEOTIDE SEQUENCE [LARGE SCALE GENOMIC DNA]</scope>
    <source>
        <strain evidence="2 3">DSM 17463</strain>
    </source>
</reference>
<evidence type="ECO:0000313" key="3">
    <source>
        <dbReference type="Proteomes" id="UP000193587"/>
    </source>
</evidence>
<comment type="caution">
    <text evidence="2">The sequence shown here is derived from an EMBL/GenBank/DDBJ whole genome shotgun (WGS) entry which is preliminary data.</text>
</comment>
<name>A0A1X4H8D1_HALEZ</name>
<keyword evidence="1" id="KW-0812">Transmembrane</keyword>
<dbReference type="RefSeq" id="WP_049929835.1">
    <property type="nucleotide sequence ID" value="NZ_ATXS01000001.1"/>
</dbReference>
<feature type="transmembrane region" description="Helical" evidence="1">
    <location>
        <begin position="82"/>
        <end position="101"/>
    </location>
</feature>
<accession>A0A1X4H8D1</accession>